<sequence>MRQGDGYRFRGRGIKQLTHRYNYADFQSYYNKHYPNDTKDFLNNEEHRKVLLDNGKIALLSAVWFWNDKKCSADAKNYPEISIFRGKHLYEIANDETNGNVATTRKAGKKEIHTIKSVLAISVSVNGGTNGLDDRTKQHARIKSQNIFKDF</sequence>
<dbReference type="AlphaFoldDB" id="A0A2X3DJK5"/>
<gene>
    <name evidence="1" type="ORF">NCTC13102_01894</name>
</gene>
<dbReference type="EMBL" id="UAWL01000006">
    <property type="protein sequence ID" value="SQB99569.1"/>
    <property type="molecule type" value="Genomic_DNA"/>
</dbReference>
<reference evidence="1 2" key="1">
    <citation type="submission" date="2018-06" db="EMBL/GenBank/DDBJ databases">
        <authorList>
            <consortium name="Pathogen Informatics"/>
            <person name="Doyle S."/>
        </authorList>
    </citation>
    <scope>NUCLEOTIDE SEQUENCE [LARGE SCALE GENOMIC DNA]</scope>
    <source>
        <strain evidence="1 2">NCTC13102</strain>
    </source>
</reference>
<evidence type="ECO:0000313" key="2">
    <source>
        <dbReference type="Proteomes" id="UP000250166"/>
    </source>
</evidence>
<organism evidence="1 2">
    <name type="scientific">Helicobacter fennelliae</name>
    <dbReference type="NCBI Taxonomy" id="215"/>
    <lineage>
        <taxon>Bacteria</taxon>
        <taxon>Pseudomonadati</taxon>
        <taxon>Campylobacterota</taxon>
        <taxon>Epsilonproteobacteria</taxon>
        <taxon>Campylobacterales</taxon>
        <taxon>Helicobacteraceae</taxon>
        <taxon>Helicobacter</taxon>
    </lineage>
</organism>
<dbReference type="RefSeq" id="WP_112059008.1">
    <property type="nucleotide sequence ID" value="NZ_UAWL01000006.1"/>
</dbReference>
<dbReference type="SUPFAM" id="SSF53955">
    <property type="entry name" value="Lysozyme-like"/>
    <property type="match status" value="1"/>
</dbReference>
<protein>
    <submittedName>
        <fullName evidence="1">Predicted chitinase</fullName>
    </submittedName>
</protein>
<dbReference type="Proteomes" id="UP000250166">
    <property type="component" value="Unassembled WGS sequence"/>
</dbReference>
<proteinExistence type="predicted"/>
<evidence type="ECO:0000313" key="1">
    <source>
        <dbReference type="EMBL" id="SQB99569.1"/>
    </source>
</evidence>
<accession>A0A2X3DJK5</accession>
<name>A0A2X3DJK5_9HELI</name>
<dbReference type="InterPro" id="IPR023346">
    <property type="entry name" value="Lysozyme-like_dom_sf"/>
</dbReference>
<dbReference type="Gene3D" id="1.10.530.10">
    <property type="match status" value="1"/>
</dbReference>